<gene>
    <name evidence="5" type="ORF">SAMN02910280_0189</name>
</gene>
<dbReference type="EMBL" id="FPIP01000011">
    <property type="protein sequence ID" value="SFW51758.1"/>
    <property type="molecule type" value="Genomic_DNA"/>
</dbReference>
<dbReference type="GO" id="GO:0016491">
    <property type="term" value="F:oxidoreductase activity"/>
    <property type="evidence" value="ECO:0007669"/>
    <property type="project" value="UniProtKB-KW"/>
</dbReference>
<protein>
    <submittedName>
        <fullName evidence="5">Nitroreductase</fullName>
    </submittedName>
</protein>
<dbReference type="PANTHER" id="PTHR43673">
    <property type="entry name" value="NAD(P)H NITROREDUCTASE YDGI-RELATED"/>
    <property type="match status" value="1"/>
</dbReference>
<evidence type="ECO:0000256" key="2">
    <source>
        <dbReference type="ARBA" id="ARBA00023002"/>
    </source>
</evidence>
<dbReference type="Proteomes" id="UP000183461">
    <property type="component" value="Unassembled WGS sequence"/>
</dbReference>
<keyword evidence="2" id="KW-0560">Oxidoreductase</keyword>
<dbReference type="PANTHER" id="PTHR43673:SF10">
    <property type="entry name" value="NADH DEHYDROGENASE_NAD(P)H NITROREDUCTASE XCC3605-RELATED"/>
    <property type="match status" value="1"/>
</dbReference>
<organism evidence="5 6">
    <name type="scientific">Ruminococcus flavefaciens</name>
    <dbReference type="NCBI Taxonomy" id="1265"/>
    <lineage>
        <taxon>Bacteria</taxon>
        <taxon>Bacillati</taxon>
        <taxon>Bacillota</taxon>
        <taxon>Clostridia</taxon>
        <taxon>Eubacteriales</taxon>
        <taxon>Oscillospiraceae</taxon>
        <taxon>Ruminococcus</taxon>
    </lineage>
</organism>
<accession>A0A1K1PY30</accession>
<feature type="domain" description="Putative nitroreductase TM1586" evidence="4">
    <location>
        <begin position="96"/>
        <end position="167"/>
    </location>
</feature>
<comment type="similarity">
    <text evidence="1">Belongs to the nitroreductase family.</text>
</comment>
<evidence type="ECO:0000259" key="4">
    <source>
        <dbReference type="Pfam" id="PF14512"/>
    </source>
</evidence>
<evidence type="ECO:0000313" key="5">
    <source>
        <dbReference type="EMBL" id="SFW51758.1"/>
    </source>
</evidence>
<name>A0A1K1PY30_RUMFL</name>
<dbReference type="Pfam" id="PF00881">
    <property type="entry name" value="Nitroreductase"/>
    <property type="match status" value="1"/>
</dbReference>
<dbReference type="InterPro" id="IPR000415">
    <property type="entry name" value="Nitroreductase-like"/>
</dbReference>
<dbReference type="AlphaFoldDB" id="A0A1K1PY30"/>
<dbReference type="Gene3D" id="3.40.109.10">
    <property type="entry name" value="NADH Oxidase"/>
    <property type="match status" value="1"/>
</dbReference>
<evidence type="ECO:0000259" key="3">
    <source>
        <dbReference type="Pfam" id="PF00881"/>
    </source>
</evidence>
<dbReference type="SUPFAM" id="SSF55469">
    <property type="entry name" value="FMN-dependent nitroreductase-like"/>
    <property type="match status" value="1"/>
</dbReference>
<dbReference type="RefSeq" id="WP_072301241.1">
    <property type="nucleotide sequence ID" value="NZ_FPIP01000011.1"/>
</dbReference>
<sequence length="169" mass="18769">MTVMEAIQARYSVRQYADKPIEPEKIEKIMEAGRLAPTASNQQLCKHIVVTDKELIRQMVSACEDQKWIETAPAVLVECASGDRTMICGQSARSMDCAIAMSYMTLEAVELGLQSCWLGWFSPEKVRALLNIPDDYVVVAVAPIGYPAKEGHRSAKKAAEEVVVYNKMN</sequence>
<reference evidence="5 6" key="1">
    <citation type="submission" date="2016-11" db="EMBL/GenBank/DDBJ databases">
        <authorList>
            <person name="Jaros S."/>
            <person name="Januszkiewicz K."/>
            <person name="Wedrychowicz H."/>
        </authorList>
    </citation>
    <scope>NUCLEOTIDE SEQUENCE [LARGE SCALE GENOMIC DNA]</scope>
    <source>
        <strain evidence="5 6">YL228</strain>
    </source>
</reference>
<dbReference type="InterPro" id="IPR029479">
    <property type="entry name" value="Nitroreductase"/>
</dbReference>
<dbReference type="Pfam" id="PF14512">
    <property type="entry name" value="TM1586_NiRdase"/>
    <property type="match status" value="1"/>
</dbReference>
<proteinExistence type="inferred from homology"/>
<evidence type="ECO:0000313" key="6">
    <source>
        <dbReference type="Proteomes" id="UP000183461"/>
    </source>
</evidence>
<feature type="domain" description="Nitroreductase" evidence="3">
    <location>
        <begin position="7"/>
        <end position="78"/>
    </location>
</feature>
<evidence type="ECO:0000256" key="1">
    <source>
        <dbReference type="ARBA" id="ARBA00007118"/>
    </source>
</evidence>
<dbReference type="InterPro" id="IPR029478">
    <property type="entry name" value="TM1586_NiRdase"/>
</dbReference>